<dbReference type="InterPro" id="IPR002320">
    <property type="entry name" value="Thr-tRNA-ligase_IIa"/>
</dbReference>
<sequence>MRKVLNELGVEYEEKVGEAAFYGPKMDIQIFTALGHEITVSTLQLDFLLPQKFNMTFTNKNNEDERPVLIHRGLVGTYERFVAILIEQTKGVLPFW</sequence>
<dbReference type="EC" id="6.1.1.3" evidence="6"/>
<dbReference type="Proteomes" id="UP000257559">
    <property type="component" value="Chromosome"/>
</dbReference>
<keyword evidence="2" id="KW-0479">Metal-binding</keyword>
<evidence type="ECO:0000256" key="1">
    <source>
        <dbReference type="ARBA" id="ARBA00008226"/>
    </source>
</evidence>
<dbReference type="PRINTS" id="PR01047">
    <property type="entry name" value="TRNASYNTHTHR"/>
</dbReference>
<evidence type="ECO:0000313" key="6">
    <source>
        <dbReference type="EMBL" id="SYV97515.1"/>
    </source>
</evidence>
<keyword evidence="6" id="KW-0436">Ligase</keyword>
<organism evidence="6 7">
    <name type="scientific">Mycoplasmopsis edwardii</name>
    <dbReference type="NCBI Taxonomy" id="53558"/>
    <lineage>
        <taxon>Bacteria</taxon>
        <taxon>Bacillati</taxon>
        <taxon>Mycoplasmatota</taxon>
        <taxon>Mycoplasmoidales</taxon>
        <taxon>Metamycoplasmataceae</taxon>
        <taxon>Mycoplasmopsis</taxon>
    </lineage>
</organism>
<dbReference type="GO" id="GO:0005737">
    <property type="term" value="C:cytoplasm"/>
    <property type="evidence" value="ECO:0007669"/>
    <property type="project" value="InterPro"/>
</dbReference>
<dbReference type="PANTHER" id="PTHR11451">
    <property type="entry name" value="THREONINE-TRNA LIGASE"/>
    <property type="match status" value="1"/>
</dbReference>
<feature type="non-terminal residue" evidence="6">
    <location>
        <position position="96"/>
    </location>
</feature>
<evidence type="ECO:0000256" key="3">
    <source>
        <dbReference type="ARBA" id="ARBA00022833"/>
    </source>
</evidence>
<dbReference type="Gene3D" id="3.30.930.10">
    <property type="entry name" value="Bira Bifunctional Protein, Domain 2"/>
    <property type="match status" value="1"/>
</dbReference>
<reference evidence="7" key="1">
    <citation type="submission" date="2018-06" db="EMBL/GenBank/DDBJ databases">
        <authorList>
            <consortium name="Pathogen Informatics"/>
        </authorList>
    </citation>
    <scope>NUCLEOTIDE SEQUENCE [LARGE SCALE GENOMIC DNA]</scope>
    <source>
        <strain evidence="7">NCTC10132</strain>
    </source>
</reference>
<dbReference type="Pfam" id="PF00587">
    <property type="entry name" value="tRNA-synt_2b"/>
    <property type="match status" value="1"/>
</dbReference>
<protein>
    <submittedName>
        <fullName evidence="6">Threonine--tRNA ligase</fullName>
        <ecNumber evidence="6">6.1.1.3</ecNumber>
    </submittedName>
</protein>
<dbReference type="GO" id="GO:0005524">
    <property type="term" value="F:ATP binding"/>
    <property type="evidence" value="ECO:0007669"/>
    <property type="project" value="InterPro"/>
</dbReference>
<gene>
    <name evidence="6" type="primary">thrS_1</name>
    <name evidence="6" type="ORF">NCTC10132_00881</name>
</gene>
<dbReference type="GO" id="GO:0006435">
    <property type="term" value="P:threonyl-tRNA aminoacylation"/>
    <property type="evidence" value="ECO:0007669"/>
    <property type="project" value="InterPro"/>
</dbReference>
<dbReference type="InterPro" id="IPR002314">
    <property type="entry name" value="aa-tRNA-synt_IIb"/>
</dbReference>
<dbReference type="AlphaFoldDB" id="A0A3B0PS99"/>
<dbReference type="GO" id="GO:0046872">
    <property type="term" value="F:metal ion binding"/>
    <property type="evidence" value="ECO:0007669"/>
    <property type="project" value="UniProtKB-KW"/>
</dbReference>
<keyword evidence="3" id="KW-0862">Zinc</keyword>
<keyword evidence="4" id="KW-0648">Protein biosynthesis</keyword>
<evidence type="ECO:0000256" key="2">
    <source>
        <dbReference type="ARBA" id="ARBA00022723"/>
    </source>
</evidence>
<evidence type="ECO:0000256" key="4">
    <source>
        <dbReference type="ARBA" id="ARBA00022917"/>
    </source>
</evidence>
<dbReference type="EMBL" id="LS991951">
    <property type="protein sequence ID" value="SYV97515.1"/>
    <property type="molecule type" value="Genomic_DNA"/>
</dbReference>
<comment type="similarity">
    <text evidence="1">Belongs to the class-II aminoacyl-tRNA synthetase family.</text>
</comment>
<dbReference type="GO" id="GO:0004829">
    <property type="term" value="F:threonine-tRNA ligase activity"/>
    <property type="evidence" value="ECO:0007669"/>
    <property type="project" value="UniProtKB-EC"/>
</dbReference>
<evidence type="ECO:0000313" key="7">
    <source>
        <dbReference type="Proteomes" id="UP000257559"/>
    </source>
</evidence>
<dbReference type="InterPro" id="IPR045864">
    <property type="entry name" value="aa-tRNA-synth_II/BPL/LPL"/>
</dbReference>
<evidence type="ECO:0000259" key="5">
    <source>
        <dbReference type="Pfam" id="PF00587"/>
    </source>
</evidence>
<accession>A0A3B0PS99</accession>
<dbReference type="KEGG" id="medw:NCTC10132_00881"/>
<name>A0A3B0PS99_9BACT</name>
<dbReference type="PANTHER" id="PTHR11451:SF56">
    <property type="entry name" value="THREONINE--TRNA LIGASE 1"/>
    <property type="match status" value="1"/>
</dbReference>
<proteinExistence type="inferred from homology"/>
<dbReference type="SUPFAM" id="SSF55681">
    <property type="entry name" value="Class II aaRS and biotin synthetases"/>
    <property type="match status" value="1"/>
</dbReference>
<keyword evidence="7" id="KW-1185">Reference proteome</keyword>
<feature type="domain" description="Aminoacyl-tRNA synthetase class II (G/ P/ S/T)" evidence="5">
    <location>
        <begin position="2"/>
        <end position="88"/>
    </location>
</feature>